<dbReference type="InterPro" id="IPR014717">
    <property type="entry name" value="Transl_elong_EF1B/ribsomal_bS6"/>
</dbReference>
<dbReference type="RefSeq" id="WP_284191793.1">
    <property type="nucleotide sequence ID" value="NZ_BSPW01000028.1"/>
</dbReference>
<keyword evidence="1" id="KW-0472">Membrane</keyword>
<keyword evidence="1" id="KW-1133">Transmembrane helix</keyword>
<gene>
    <name evidence="2" type="ORF">GCM10007938_16710</name>
</gene>
<comment type="caution">
    <text evidence="2">The sequence shown here is derived from an EMBL/GenBank/DDBJ whole genome shotgun (WGS) entry which is preliminary data.</text>
</comment>
<dbReference type="InterPro" id="IPR007445">
    <property type="entry name" value="PilO"/>
</dbReference>
<dbReference type="EMBL" id="BSPW01000028">
    <property type="protein sequence ID" value="GLT17893.1"/>
    <property type="molecule type" value="Genomic_DNA"/>
</dbReference>
<keyword evidence="1" id="KW-0812">Transmembrane</keyword>
<organism evidence="2 3">
    <name type="scientific">Vibrio zhanjiangensis</name>
    <dbReference type="NCBI Taxonomy" id="1046128"/>
    <lineage>
        <taxon>Bacteria</taxon>
        <taxon>Pseudomonadati</taxon>
        <taxon>Pseudomonadota</taxon>
        <taxon>Gammaproteobacteria</taxon>
        <taxon>Vibrionales</taxon>
        <taxon>Vibrionaceae</taxon>
        <taxon>Vibrio</taxon>
    </lineage>
</organism>
<reference evidence="3" key="1">
    <citation type="journal article" date="2019" name="Int. J. Syst. Evol. Microbiol.">
        <title>The Global Catalogue of Microorganisms (GCM) 10K type strain sequencing project: providing services to taxonomists for standard genome sequencing and annotation.</title>
        <authorList>
            <consortium name="The Broad Institute Genomics Platform"/>
            <consortium name="The Broad Institute Genome Sequencing Center for Infectious Disease"/>
            <person name="Wu L."/>
            <person name="Ma J."/>
        </authorList>
    </citation>
    <scope>NUCLEOTIDE SEQUENCE [LARGE SCALE GENOMIC DNA]</scope>
    <source>
        <strain evidence="3">NBRC 108723</strain>
    </source>
</reference>
<dbReference type="Pfam" id="PF04350">
    <property type="entry name" value="PilO"/>
    <property type="match status" value="1"/>
</dbReference>
<evidence type="ECO:0000313" key="2">
    <source>
        <dbReference type="EMBL" id="GLT17893.1"/>
    </source>
</evidence>
<feature type="transmembrane region" description="Helical" evidence="1">
    <location>
        <begin position="21"/>
        <end position="41"/>
    </location>
</feature>
<evidence type="ECO:0008006" key="4">
    <source>
        <dbReference type="Google" id="ProtNLM"/>
    </source>
</evidence>
<protein>
    <recommendedName>
        <fullName evidence="4">Pilus assembly protein, PilO</fullName>
    </recommendedName>
</protein>
<name>A0ABQ6EXJ1_9VIBR</name>
<dbReference type="Proteomes" id="UP001157138">
    <property type="component" value="Unassembled WGS sequence"/>
</dbReference>
<evidence type="ECO:0000256" key="1">
    <source>
        <dbReference type="SAM" id="Phobius"/>
    </source>
</evidence>
<accession>A0ABQ6EXJ1</accession>
<keyword evidence="3" id="KW-1185">Reference proteome</keyword>
<proteinExistence type="predicted"/>
<dbReference type="Gene3D" id="3.30.70.60">
    <property type="match status" value="1"/>
</dbReference>
<evidence type="ECO:0000313" key="3">
    <source>
        <dbReference type="Proteomes" id="UP001157138"/>
    </source>
</evidence>
<sequence length="195" mass="21991">MSDVQSFFSLSQIKCNPIVQCYYLGGYVVATATLLFSIFIYPQLTRLDSLREKETQLIQTLSLDGDHQWLLAQLAIELEELKRVEKQWQALMVDSESLPHAIQSLSRLAEQHELRLSILVRVDTVASDVGSQSAINLDIYGEYQKVMAFFDSVTKASHSIHFDAVSWNRSTEYGKLHVQGHLSLVSDRLGNDDAG</sequence>